<evidence type="ECO:0000313" key="4">
    <source>
        <dbReference type="EMBL" id="MCP2272796.1"/>
    </source>
</evidence>
<feature type="compositionally biased region" description="Low complexity" evidence="1">
    <location>
        <begin position="39"/>
        <end position="53"/>
    </location>
</feature>
<dbReference type="EMBL" id="JAMTCO010000014">
    <property type="protein sequence ID" value="MCP2272796.1"/>
    <property type="molecule type" value="Genomic_DNA"/>
</dbReference>
<feature type="region of interest" description="Disordered" evidence="1">
    <location>
        <begin position="211"/>
        <end position="235"/>
    </location>
</feature>
<evidence type="ECO:0000256" key="2">
    <source>
        <dbReference type="SAM" id="SignalP"/>
    </source>
</evidence>
<feature type="region of interest" description="Disordered" evidence="1">
    <location>
        <begin position="28"/>
        <end position="55"/>
    </location>
</feature>
<evidence type="ECO:0000259" key="3">
    <source>
        <dbReference type="Pfam" id="PF26056"/>
    </source>
</evidence>
<sequence length="235" mass="23870">MRTQRAAIAALSLAAAVAVLATVAVLGSDEDDPDAPRVTAVPPTRTRQAAPAAPSVPGWQVVDDAEAGLRYEVPSNWALAPESETLESSSGAVLTHLADFGTYLCQGAEYGRAFSGSGRVDGDPAEVATELAAAIAADQYSDGSQTAKVTLSRPTPIVRDGARGTLIKADAEVTAGEVADRCASTRGVVTVVALATALGTAVVVLGADTDDRGETAPIASGDDLRGMADSVRPRQ</sequence>
<reference evidence="4 5" key="1">
    <citation type="submission" date="2022-06" db="EMBL/GenBank/DDBJ databases">
        <title>Genomic Encyclopedia of Archaeal and Bacterial Type Strains, Phase II (KMG-II): from individual species to whole genera.</title>
        <authorList>
            <person name="Goeker M."/>
        </authorList>
    </citation>
    <scope>NUCLEOTIDE SEQUENCE [LARGE SCALE GENOMIC DNA]</scope>
    <source>
        <strain evidence="4 5">DSM 44255</strain>
    </source>
</reference>
<comment type="caution">
    <text evidence="4">The sequence shown here is derived from an EMBL/GenBank/DDBJ whole genome shotgun (WGS) entry which is preliminary data.</text>
</comment>
<dbReference type="Pfam" id="PF26056">
    <property type="entry name" value="DUF8017"/>
    <property type="match status" value="1"/>
</dbReference>
<dbReference type="RefSeq" id="WP_253889737.1">
    <property type="nucleotide sequence ID" value="NZ_BAAAVB010000007.1"/>
</dbReference>
<proteinExistence type="predicted"/>
<keyword evidence="5" id="KW-1185">Reference proteome</keyword>
<gene>
    <name evidence="4" type="ORF">LV75_005322</name>
</gene>
<feature type="signal peptide" evidence="2">
    <location>
        <begin position="1"/>
        <end position="21"/>
    </location>
</feature>
<feature type="chain" id="PRO_5045641737" description="DUF8017 domain-containing protein" evidence="2">
    <location>
        <begin position="22"/>
        <end position="235"/>
    </location>
</feature>
<name>A0ABT1IJU1_9PSEU</name>
<evidence type="ECO:0000256" key="1">
    <source>
        <dbReference type="SAM" id="MobiDB-lite"/>
    </source>
</evidence>
<evidence type="ECO:0000313" key="5">
    <source>
        <dbReference type="Proteomes" id="UP001205185"/>
    </source>
</evidence>
<accession>A0ABT1IJU1</accession>
<organism evidence="4 5">
    <name type="scientific">Actinokineospora diospyrosa</name>
    <dbReference type="NCBI Taxonomy" id="103728"/>
    <lineage>
        <taxon>Bacteria</taxon>
        <taxon>Bacillati</taxon>
        <taxon>Actinomycetota</taxon>
        <taxon>Actinomycetes</taxon>
        <taxon>Pseudonocardiales</taxon>
        <taxon>Pseudonocardiaceae</taxon>
        <taxon>Actinokineospora</taxon>
    </lineage>
</organism>
<protein>
    <recommendedName>
        <fullName evidence="3">DUF8017 domain-containing protein</fullName>
    </recommendedName>
</protein>
<feature type="domain" description="DUF8017" evidence="3">
    <location>
        <begin position="53"/>
        <end position="233"/>
    </location>
</feature>
<dbReference type="Proteomes" id="UP001205185">
    <property type="component" value="Unassembled WGS sequence"/>
</dbReference>
<keyword evidence="2" id="KW-0732">Signal</keyword>
<dbReference type="InterPro" id="IPR058330">
    <property type="entry name" value="DUF8017"/>
</dbReference>